<sequence length="75" mass="8607">MTRWVITYNKDNNTSTLEIESPNKPSMEQAVRHTLKMARQRYEEQEPSEVDEDLRGPAVLLAERFGITITGITQA</sequence>
<organism evidence="1 3">
    <name type="scientific">Pseudomonas flexibilis</name>
    <dbReference type="NCBI Taxonomy" id="706570"/>
    <lineage>
        <taxon>Bacteria</taxon>
        <taxon>Pseudomonadati</taxon>
        <taxon>Pseudomonadota</taxon>
        <taxon>Gammaproteobacteria</taxon>
        <taxon>Pseudomonadales</taxon>
        <taxon>Pseudomonadaceae</taxon>
        <taxon>Pseudomonas</taxon>
    </lineage>
</organism>
<dbReference type="PATRIC" id="fig|706570.3.peg.643"/>
<proteinExistence type="predicted"/>
<accession>A0A0B2D7N5</accession>
<accession>A0A0B3BU39</accession>
<dbReference type="AlphaFoldDB" id="A0A0B2D7N5"/>
<reference evidence="2 4" key="2">
    <citation type="submission" date="2017-01" db="EMBL/GenBank/DDBJ databases">
        <authorList>
            <person name="Mah S.A."/>
            <person name="Swanson W.J."/>
            <person name="Moy G.W."/>
            <person name="Vacquier V.D."/>
        </authorList>
    </citation>
    <scope>NUCLEOTIDE SEQUENCE [LARGE SCALE GENOMIC DNA]</scope>
    <source>
        <strain evidence="2 4">ATCC 29606</strain>
    </source>
</reference>
<dbReference type="EMBL" id="JTAK01000001">
    <property type="protein sequence ID" value="KHO66130.1"/>
    <property type="molecule type" value="Genomic_DNA"/>
</dbReference>
<evidence type="ECO:0000313" key="2">
    <source>
        <dbReference type="EMBL" id="SIQ82305.1"/>
    </source>
</evidence>
<evidence type="ECO:0000313" key="1">
    <source>
        <dbReference type="EMBL" id="KHO66130.1"/>
    </source>
</evidence>
<dbReference type="EMBL" id="FTMC01000010">
    <property type="protein sequence ID" value="SIQ82305.1"/>
    <property type="molecule type" value="Genomic_DNA"/>
</dbReference>
<dbReference type="RefSeq" id="WP_027590031.1">
    <property type="nucleotide sequence ID" value="NZ_FMUP01000008.1"/>
</dbReference>
<dbReference type="Proteomes" id="UP000186079">
    <property type="component" value="Unassembled WGS sequence"/>
</dbReference>
<evidence type="ECO:0000313" key="3">
    <source>
        <dbReference type="Proteomes" id="UP000030980"/>
    </source>
</evidence>
<keyword evidence="3" id="KW-1185">Reference proteome</keyword>
<dbReference type="STRING" id="706570.PT85_00640"/>
<dbReference type="OrthoDB" id="6984266at2"/>
<dbReference type="Proteomes" id="UP000030980">
    <property type="component" value="Unassembled WGS sequence"/>
</dbReference>
<name>A0A0B2D7N5_9PSED</name>
<gene>
    <name evidence="1" type="ORF">PT85_00640</name>
    <name evidence="2" type="ORF">SAMN05421672_110135</name>
</gene>
<protein>
    <submittedName>
        <fullName evidence="1">Uncharacterized protein</fullName>
    </submittedName>
</protein>
<evidence type="ECO:0000313" key="4">
    <source>
        <dbReference type="Proteomes" id="UP000186079"/>
    </source>
</evidence>
<reference evidence="1 3" key="1">
    <citation type="submission" date="2014-11" db="EMBL/GenBank/DDBJ databases">
        <title>Genome sequence of Pseudomonas tuomuerensis JCM 14085.</title>
        <authorList>
            <person name="Shin S.-K."/>
            <person name="Yi H."/>
        </authorList>
    </citation>
    <scope>NUCLEOTIDE SEQUENCE [LARGE SCALE GENOMIC DNA]</scope>
    <source>
        <strain evidence="1 3">JCM 14085</strain>
    </source>
</reference>